<keyword evidence="2" id="KW-1185">Reference proteome</keyword>
<accession>E2A835</accession>
<proteinExistence type="predicted"/>
<feature type="non-terminal residue" evidence="1">
    <location>
        <position position="33"/>
    </location>
</feature>
<evidence type="ECO:0000313" key="2">
    <source>
        <dbReference type="Proteomes" id="UP000000311"/>
    </source>
</evidence>
<dbReference type="InParanoid" id="E2A835"/>
<dbReference type="EMBL" id="GL437469">
    <property type="protein sequence ID" value="EFN70404.1"/>
    <property type="molecule type" value="Genomic_DNA"/>
</dbReference>
<feature type="non-terminal residue" evidence="1">
    <location>
        <position position="1"/>
    </location>
</feature>
<sequence>DTNCNPNLIIYPENHDSLCAIELYYSLFKKAIV</sequence>
<reference evidence="1 2" key="1">
    <citation type="journal article" date="2010" name="Science">
        <title>Genomic comparison of the ants Camponotus floridanus and Harpegnathos saltator.</title>
        <authorList>
            <person name="Bonasio R."/>
            <person name="Zhang G."/>
            <person name="Ye C."/>
            <person name="Mutti N.S."/>
            <person name="Fang X."/>
            <person name="Qin N."/>
            <person name="Donahue G."/>
            <person name="Yang P."/>
            <person name="Li Q."/>
            <person name="Li C."/>
            <person name="Zhang P."/>
            <person name="Huang Z."/>
            <person name="Berger S.L."/>
            <person name="Reinberg D."/>
            <person name="Wang J."/>
            <person name="Liebig J."/>
        </authorList>
    </citation>
    <scope>NUCLEOTIDE SEQUENCE [LARGE SCALE GENOMIC DNA]</scope>
    <source>
        <strain evidence="2">C129</strain>
    </source>
</reference>
<evidence type="ECO:0000313" key="1">
    <source>
        <dbReference type="EMBL" id="EFN70404.1"/>
    </source>
</evidence>
<organism evidence="2">
    <name type="scientific">Camponotus floridanus</name>
    <name type="common">Florida carpenter ant</name>
    <dbReference type="NCBI Taxonomy" id="104421"/>
    <lineage>
        <taxon>Eukaryota</taxon>
        <taxon>Metazoa</taxon>
        <taxon>Ecdysozoa</taxon>
        <taxon>Arthropoda</taxon>
        <taxon>Hexapoda</taxon>
        <taxon>Insecta</taxon>
        <taxon>Pterygota</taxon>
        <taxon>Neoptera</taxon>
        <taxon>Endopterygota</taxon>
        <taxon>Hymenoptera</taxon>
        <taxon>Apocrita</taxon>
        <taxon>Aculeata</taxon>
        <taxon>Formicoidea</taxon>
        <taxon>Formicidae</taxon>
        <taxon>Formicinae</taxon>
        <taxon>Camponotus</taxon>
    </lineage>
</organism>
<name>E2A835_CAMFO</name>
<gene>
    <name evidence="1" type="ORF">EAG_02334</name>
</gene>
<dbReference type="Proteomes" id="UP000000311">
    <property type="component" value="Unassembled WGS sequence"/>
</dbReference>
<dbReference type="AlphaFoldDB" id="E2A835"/>
<protein>
    <submittedName>
        <fullName evidence="1">Uncharacterized protein</fullName>
    </submittedName>
</protein>